<protein>
    <submittedName>
        <fullName evidence="2">Uncharacterized protein</fullName>
    </submittedName>
</protein>
<feature type="region of interest" description="Disordered" evidence="1">
    <location>
        <begin position="1"/>
        <end position="25"/>
    </location>
</feature>
<organism evidence="2 3">
    <name type="scientific">Yinghuangia aomiensis</name>
    <dbReference type="NCBI Taxonomy" id="676205"/>
    <lineage>
        <taxon>Bacteria</taxon>
        <taxon>Bacillati</taxon>
        <taxon>Actinomycetota</taxon>
        <taxon>Actinomycetes</taxon>
        <taxon>Kitasatosporales</taxon>
        <taxon>Streptomycetaceae</taxon>
        <taxon>Yinghuangia</taxon>
    </lineage>
</organism>
<accession>A0ABP9I238</accession>
<dbReference type="EMBL" id="BAABHS010000029">
    <property type="protein sequence ID" value="GAA4984818.1"/>
    <property type="molecule type" value="Genomic_DNA"/>
</dbReference>
<gene>
    <name evidence="2" type="ORF">GCM10023205_63780</name>
</gene>
<evidence type="ECO:0000313" key="2">
    <source>
        <dbReference type="EMBL" id="GAA4984818.1"/>
    </source>
</evidence>
<reference evidence="3" key="1">
    <citation type="journal article" date="2019" name="Int. J. Syst. Evol. Microbiol.">
        <title>The Global Catalogue of Microorganisms (GCM) 10K type strain sequencing project: providing services to taxonomists for standard genome sequencing and annotation.</title>
        <authorList>
            <consortium name="The Broad Institute Genomics Platform"/>
            <consortium name="The Broad Institute Genome Sequencing Center for Infectious Disease"/>
            <person name="Wu L."/>
            <person name="Ma J."/>
        </authorList>
    </citation>
    <scope>NUCLEOTIDE SEQUENCE [LARGE SCALE GENOMIC DNA]</scope>
    <source>
        <strain evidence="3">JCM 17986</strain>
    </source>
</reference>
<proteinExistence type="predicted"/>
<evidence type="ECO:0000313" key="3">
    <source>
        <dbReference type="Proteomes" id="UP001500466"/>
    </source>
</evidence>
<keyword evidence="3" id="KW-1185">Reference proteome</keyword>
<dbReference type="Proteomes" id="UP001500466">
    <property type="component" value="Unassembled WGS sequence"/>
</dbReference>
<feature type="compositionally biased region" description="Acidic residues" evidence="1">
    <location>
        <begin position="11"/>
        <end position="20"/>
    </location>
</feature>
<comment type="caution">
    <text evidence="2">The sequence shown here is derived from an EMBL/GenBank/DDBJ whole genome shotgun (WGS) entry which is preliminary data.</text>
</comment>
<sequence length="93" mass="10356">MRATVKAETPPPDDDEEEPLLGEQAANPVVRATAVAVMPVRRRNREAGPLRVPERAFRAVPRRGAVRAVMATSFETTERRTALTLNVHLDDRQ</sequence>
<name>A0ABP9I238_9ACTN</name>
<evidence type="ECO:0000256" key="1">
    <source>
        <dbReference type="SAM" id="MobiDB-lite"/>
    </source>
</evidence>